<dbReference type="InterPro" id="IPR001584">
    <property type="entry name" value="Integrase_cat-core"/>
</dbReference>
<accession>A0A1M7YMF7</accession>
<dbReference type="RefSeq" id="WP_143170906.1">
    <property type="nucleotide sequence ID" value="NZ_FRFE01000076.1"/>
</dbReference>
<feature type="non-terminal residue" evidence="2">
    <location>
        <position position="1"/>
    </location>
</feature>
<dbReference type="GO" id="GO:0003676">
    <property type="term" value="F:nucleic acid binding"/>
    <property type="evidence" value="ECO:0007669"/>
    <property type="project" value="InterPro"/>
</dbReference>
<protein>
    <submittedName>
        <fullName evidence="2">Integrase core domain-containing protein</fullName>
    </submittedName>
</protein>
<gene>
    <name evidence="2" type="ORF">SAMN02745220_05296</name>
</gene>
<dbReference type="STRING" id="1121416.SAMN02745220_05296"/>
<dbReference type="Gene3D" id="3.30.420.10">
    <property type="entry name" value="Ribonuclease H-like superfamily/Ribonuclease H"/>
    <property type="match status" value="1"/>
</dbReference>
<dbReference type="InterPro" id="IPR051917">
    <property type="entry name" value="Transposase-Integrase"/>
</dbReference>
<dbReference type="AlphaFoldDB" id="A0A1M7YMF7"/>
<evidence type="ECO:0000313" key="3">
    <source>
        <dbReference type="Proteomes" id="UP000184603"/>
    </source>
</evidence>
<dbReference type="GO" id="GO:0004803">
    <property type="term" value="F:transposase activity"/>
    <property type="evidence" value="ECO:0007669"/>
    <property type="project" value="TreeGrafter"/>
</dbReference>
<dbReference type="PROSITE" id="PS50994">
    <property type="entry name" value="INTEGRASE"/>
    <property type="match status" value="1"/>
</dbReference>
<sequence length="110" mass="12323">DALINMLGKVHSALTVTLDNGGEFADHARVSNKTGATIYFARPYASWQRGTNENTNGRLRRFWPKRFDFATLSEQEIQDGVFVLNLTPRKVLNGLTPLEAFTGRRVALIT</sequence>
<dbReference type="NCBIfam" id="NF033563">
    <property type="entry name" value="transpos_IS30"/>
    <property type="match status" value="1"/>
</dbReference>
<dbReference type="GO" id="GO:0015074">
    <property type="term" value="P:DNA integration"/>
    <property type="evidence" value="ECO:0007669"/>
    <property type="project" value="InterPro"/>
</dbReference>
<dbReference type="InterPro" id="IPR036397">
    <property type="entry name" value="RNaseH_sf"/>
</dbReference>
<proteinExistence type="predicted"/>
<dbReference type="EMBL" id="FRFE01000076">
    <property type="protein sequence ID" value="SHO53767.1"/>
    <property type="molecule type" value="Genomic_DNA"/>
</dbReference>
<dbReference type="InterPro" id="IPR012337">
    <property type="entry name" value="RNaseH-like_sf"/>
</dbReference>
<dbReference type="SUPFAM" id="SSF53098">
    <property type="entry name" value="Ribonuclease H-like"/>
    <property type="match status" value="1"/>
</dbReference>
<name>A0A1M7YMF7_9BACT</name>
<feature type="domain" description="Integrase catalytic" evidence="1">
    <location>
        <begin position="1"/>
        <end position="105"/>
    </location>
</feature>
<evidence type="ECO:0000313" key="2">
    <source>
        <dbReference type="EMBL" id="SHO53767.1"/>
    </source>
</evidence>
<dbReference type="Proteomes" id="UP000184603">
    <property type="component" value="Unassembled WGS sequence"/>
</dbReference>
<evidence type="ECO:0000259" key="1">
    <source>
        <dbReference type="PROSITE" id="PS50994"/>
    </source>
</evidence>
<dbReference type="GO" id="GO:0005829">
    <property type="term" value="C:cytosol"/>
    <property type="evidence" value="ECO:0007669"/>
    <property type="project" value="TreeGrafter"/>
</dbReference>
<organism evidence="2 3">
    <name type="scientific">Desulfopila aestuarii DSM 18488</name>
    <dbReference type="NCBI Taxonomy" id="1121416"/>
    <lineage>
        <taxon>Bacteria</taxon>
        <taxon>Pseudomonadati</taxon>
        <taxon>Thermodesulfobacteriota</taxon>
        <taxon>Desulfobulbia</taxon>
        <taxon>Desulfobulbales</taxon>
        <taxon>Desulfocapsaceae</taxon>
        <taxon>Desulfopila</taxon>
    </lineage>
</organism>
<dbReference type="PANTHER" id="PTHR10948">
    <property type="entry name" value="TRANSPOSASE"/>
    <property type="match status" value="1"/>
</dbReference>
<dbReference type="GO" id="GO:0032196">
    <property type="term" value="P:transposition"/>
    <property type="evidence" value="ECO:0007669"/>
    <property type="project" value="TreeGrafter"/>
</dbReference>
<dbReference type="OrthoDB" id="9803231at2"/>
<dbReference type="PANTHER" id="PTHR10948:SF23">
    <property type="entry name" value="TRANSPOSASE INSI FOR INSERTION SEQUENCE ELEMENT IS30A-RELATED"/>
    <property type="match status" value="1"/>
</dbReference>
<dbReference type="InterPro" id="IPR053392">
    <property type="entry name" value="Transposase_IS30-like"/>
</dbReference>
<reference evidence="2 3" key="1">
    <citation type="submission" date="2016-12" db="EMBL/GenBank/DDBJ databases">
        <authorList>
            <person name="Song W.-J."/>
            <person name="Kurnit D.M."/>
        </authorList>
    </citation>
    <scope>NUCLEOTIDE SEQUENCE [LARGE SCALE GENOMIC DNA]</scope>
    <source>
        <strain evidence="2 3">DSM 18488</strain>
    </source>
</reference>
<keyword evidence="3" id="KW-1185">Reference proteome</keyword>